<feature type="chain" id="PRO_5042840860" description="Lytic polysaccharide monooxygenase" evidence="2">
    <location>
        <begin position="24"/>
        <end position="458"/>
    </location>
</feature>
<name>A0AAN6NRM7_9PEZI</name>
<evidence type="ECO:0000256" key="1">
    <source>
        <dbReference type="SAM" id="MobiDB-lite"/>
    </source>
</evidence>
<accession>A0AAN6NRM7</accession>
<feature type="signal peptide" evidence="2">
    <location>
        <begin position="1"/>
        <end position="23"/>
    </location>
</feature>
<keyword evidence="4" id="KW-1185">Reference proteome</keyword>
<dbReference type="Gene3D" id="2.70.50.70">
    <property type="match status" value="1"/>
</dbReference>
<feature type="region of interest" description="Disordered" evidence="1">
    <location>
        <begin position="439"/>
        <end position="458"/>
    </location>
</feature>
<keyword evidence="2" id="KW-0732">Signal</keyword>
<evidence type="ECO:0000313" key="4">
    <source>
        <dbReference type="Proteomes" id="UP001303222"/>
    </source>
</evidence>
<feature type="region of interest" description="Disordered" evidence="1">
    <location>
        <begin position="201"/>
        <end position="250"/>
    </location>
</feature>
<comment type="caution">
    <text evidence="3">The sequence shown here is derived from an EMBL/GenBank/DDBJ whole genome shotgun (WGS) entry which is preliminary data.</text>
</comment>
<reference evidence="3" key="1">
    <citation type="journal article" date="2023" name="Mol. Phylogenet. Evol.">
        <title>Genome-scale phylogeny and comparative genomics of the fungal order Sordariales.</title>
        <authorList>
            <person name="Hensen N."/>
            <person name="Bonometti L."/>
            <person name="Westerberg I."/>
            <person name="Brannstrom I.O."/>
            <person name="Guillou S."/>
            <person name="Cros-Aarteil S."/>
            <person name="Calhoun S."/>
            <person name="Haridas S."/>
            <person name="Kuo A."/>
            <person name="Mondo S."/>
            <person name="Pangilinan J."/>
            <person name="Riley R."/>
            <person name="LaButti K."/>
            <person name="Andreopoulos B."/>
            <person name="Lipzen A."/>
            <person name="Chen C."/>
            <person name="Yan M."/>
            <person name="Daum C."/>
            <person name="Ng V."/>
            <person name="Clum A."/>
            <person name="Steindorff A."/>
            <person name="Ohm R.A."/>
            <person name="Martin F."/>
            <person name="Silar P."/>
            <person name="Natvig D.O."/>
            <person name="Lalanne C."/>
            <person name="Gautier V."/>
            <person name="Ament-Velasquez S.L."/>
            <person name="Kruys A."/>
            <person name="Hutchinson M.I."/>
            <person name="Powell A.J."/>
            <person name="Barry K."/>
            <person name="Miller A.N."/>
            <person name="Grigoriev I.V."/>
            <person name="Debuchy R."/>
            <person name="Gladieux P."/>
            <person name="Hiltunen Thoren M."/>
            <person name="Johannesson H."/>
        </authorList>
    </citation>
    <scope>NUCLEOTIDE SEQUENCE</scope>
    <source>
        <strain evidence="3">CBS 626.80</strain>
    </source>
</reference>
<dbReference type="PANTHER" id="PTHR36182:SF1">
    <property type="entry name" value="PROTEIN, PUTATIVE (AFU_ORTHOLOGUE AFUA_6G10930)-RELATED"/>
    <property type="match status" value="1"/>
</dbReference>
<dbReference type="EMBL" id="MU859255">
    <property type="protein sequence ID" value="KAK3948597.1"/>
    <property type="molecule type" value="Genomic_DNA"/>
</dbReference>
<dbReference type="Proteomes" id="UP001303222">
    <property type="component" value="Unassembled WGS sequence"/>
</dbReference>
<reference evidence="3" key="2">
    <citation type="submission" date="2023-06" db="EMBL/GenBank/DDBJ databases">
        <authorList>
            <consortium name="Lawrence Berkeley National Laboratory"/>
            <person name="Mondo S.J."/>
            <person name="Hensen N."/>
            <person name="Bonometti L."/>
            <person name="Westerberg I."/>
            <person name="Brannstrom I.O."/>
            <person name="Guillou S."/>
            <person name="Cros-Aarteil S."/>
            <person name="Calhoun S."/>
            <person name="Haridas S."/>
            <person name="Kuo A."/>
            <person name="Pangilinan J."/>
            <person name="Riley R."/>
            <person name="Labutti K."/>
            <person name="Andreopoulos B."/>
            <person name="Lipzen A."/>
            <person name="Chen C."/>
            <person name="Yanf M."/>
            <person name="Daum C."/>
            <person name="Ng V."/>
            <person name="Clum A."/>
            <person name="Steindorff A."/>
            <person name="Ohm R."/>
            <person name="Martin F."/>
            <person name="Silar P."/>
            <person name="Natvig D."/>
            <person name="Lalanne C."/>
            <person name="Gautier V."/>
            <person name="Ament-Velasquez S.L."/>
            <person name="Kruys A."/>
            <person name="Hutchinson M.I."/>
            <person name="Powell A.J."/>
            <person name="Barry K."/>
            <person name="Miller A.N."/>
            <person name="Grigoriev I.V."/>
            <person name="Debuchy R."/>
            <person name="Gladieux P."/>
            <person name="Thoren M.H."/>
            <person name="Johannesson H."/>
        </authorList>
    </citation>
    <scope>NUCLEOTIDE SEQUENCE</scope>
    <source>
        <strain evidence="3">CBS 626.80</strain>
    </source>
</reference>
<feature type="compositionally biased region" description="Basic residues" evidence="1">
    <location>
        <begin position="446"/>
        <end position="458"/>
    </location>
</feature>
<proteinExistence type="predicted"/>
<evidence type="ECO:0000256" key="2">
    <source>
        <dbReference type="SAM" id="SignalP"/>
    </source>
</evidence>
<feature type="compositionally biased region" description="Low complexity" evidence="1">
    <location>
        <begin position="227"/>
        <end position="236"/>
    </location>
</feature>
<protein>
    <recommendedName>
        <fullName evidence="5">Lytic polysaccharide monooxygenase</fullName>
    </recommendedName>
</protein>
<evidence type="ECO:0008006" key="5">
    <source>
        <dbReference type="Google" id="ProtNLM"/>
    </source>
</evidence>
<organism evidence="3 4">
    <name type="scientific">Pseudoneurospora amorphoporcata</name>
    <dbReference type="NCBI Taxonomy" id="241081"/>
    <lineage>
        <taxon>Eukaryota</taxon>
        <taxon>Fungi</taxon>
        <taxon>Dikarya</taxon>
        <taxon>Ascomycota</taxon>
        <taxon>Pezizomycotina</taxon>
        <taxon>Sordariomycetes</taxon>
        <taxon>Sordariomycetidae</taxon>
        <taxon>Sordariales</taxon>
        <taxon>Sordariaceae</taxon>
        <taxon>Pseudoneurospora</taxon>
    </lineage>
</organism>
<dbReference type="PANTHER" id="PTHR36182">
    <property type="entry name" value="PROTEIN, PUTATIVE (AFU_ORTHOLOGUE AFUA_6G10930)-RELATED"/>
    <property type="match status" value="1"/>
</dbReference>
<evidence type="ECO:0000313" key="3">
    <source>
        <dbReference type="EMBL" id="KAK3948597.1"/>
    </source>
</evidence>
<gene>
    <name evidence="3" type="ORF">QBC32DRAFT_364921</name>
</gene>
<sequence length="458" mass="45684">MMYNTFTTGLVATLLAGAQIASAHIEMSFPPPFRSKFNPNADPGSIDYSMTAPLKDTGADYPCKGYHVDFGTASGKSTATFVPGQTYNMTTAGTATHGGGSCQLSLSYDKGASFTVIESYIGNCPLAGKYDFTIPADTQPGEAIFAWTWHNRIGNREMYMNCAAVTIASPNNKRGAVSAAFSTRPQIFVANIGNGCKTDENFDVQYPQPGPNVVEASGAPVKGPEGSCGASAPAGNAGSGSGSGSGSSVSSVAAAPVTTSAPAQTSAAAGGNPGGVFITVPSDGPNQGGIFLPSATDIVNAPSSSAAAVVSSSASVSAPAVATSAPAVAITTQAPVQTTLQSITKPSTTVVVSAPAPIATGTTPGNGTGNGSGSGSTVGAYAVGAACTSEGAWNCVGGSSFQRCASGTWSAVMQMAAGTSCSAGESAQLKMIAKKHLTGNGPKLGRYQRRRSHAHLSN</sequence>
<dbReference type="AlphaFoldDB" id="A0AAN6NRM7"/>